<dbReference type="InterPro" id="IPR000847">
    <property type="entry name" value="LysR_HTH_N"/>
</dbReference>
<comment type="caution">
    <text evidence="6">The sequence shown here is derived from an EMBL/GenBank/DDBJ whole genome shotgun (WGS) entry which is preliminary data.</text>
</comment>
<sequence length="298" mass="34393">MDIHKFNVFLDLAKTENYSETARRLYTTQGNVSKQILALEKELKTKLFIREHRRISLTESGRITEMYAKKIIHEFDALQQTLNQHNIESDNVLTIHTMSAFSNYEGFSLMSSFHQNFPEVTLHFSEIKDRKLVDSLLDNQADIIFGQYITGLNNKFETLLTDQDSLVAVLPANHSLSAKRVLSINDILQEDILVLDGEESLVFNKLSMMVERQQLTTAVAYRGKRVDIILNMVSNGMGIALVMDKRVDISNDNQLIKRKVRLNTTSNFGFIRLKQEHESNANKLFWKYITQVVNQYIN</sequence>
<dbReference type="Pfam" id="PF00126">
    <property type="entry name" value="HTH_1"/>
    <property type="match status" value="1"/>
</dbReference>
<evidence type="ECO:0000256" key="3">
    <source>
        <dbReference type="ARBA" id="ARBA00023125"/>
    </source>
</evidence>
<protein>
    <submittedName>
        <fullName evidence="6">LysR family transcriptional regulator</fullName>
    </submittedName>
</protein>
<dbReference type="InterPro" id="IPR036390">
    <property type="entry name" value="WH_DNA-bd_sf"/>
</dbReference>
<dbReference type="Pfam" id="PF03466">
    <property type="entry name" value="LysR_substrate"/>
    <property type="match status" value="1"/>
</dbReference>
<evidence type="ECO:0000259" key="5">
    <source>
        <dbReference type="PROSITE" id="PS50931"/>
    </source>
</evidence>
<name>A0ABW1RRQ2_9LACO</name>
<dbReference type="PANTHER" id="PTHR30126:SF40">
    <property type="entry name" value="HTH-TYPE TRANSCRIPTIONAL REGULATOR GLTR"/>
    <property type="match status" value="1"/>
</dbReference>
<evidence type="ECO:0000256" key="1">
    <source>
        <dbReference type="ARBA" id="ARBA00009437"/>
    </source>
</evidence>
<evidence type="ECO:0000256" key="4">
    <source>
        <dbReference type="ARBA" id="ARBA00023163"/>
    </source>
</evidence>
<evidence type="ECO:0000313" key="6">
    <source>
        <dbReference type="EMBL" id="MFC6178108.1"/>
    </source>
</evidence>
<evidence type="ECO:0000256" key="2">
    <source>
        <dbReference type="ARBA" id="ARBA00023015"/>
    </source>
</evidence>
<dbReference type="Gene3D" id="1.10.10.10">
    <property type="entry name" value="Winged helix-like DNA-binding domain superfamily/Winged helix DNA-binding domain"/>
    <property type="match status" value="1"/>
</dbReference>
<keyword evidence="4" id="KW-0804">Transcription</keyword>
<dbReference type="SUPFAM" id="SSF46785">
    <property type="entry name" value="Winged helix' DNA-binding domain"/>
    <property type="match status" value="1"/>
</dbReference>
<dbReference type="SUPFAM" id="SSF53850">
    <property type="entry name" value="Periplasmic binding protein-like II"/>
    <property type="match status" value="1"/>
</dbReference>
<comment type="similarity">
    <text evidence="1">Belongs to the LysR transcriptional regulatory family.</text>
</comment>
<dbReference type="PROSITE" id="PS50931">
    <property type="entry name" value="HTH_LYSR"/>
    <property type="match status" value="1"/>
</dbReference>
<keyword evidence="2" id="KW-0805">Transcription regulation</keyword>
<dbReference type="InterPro" id="IPR005119">
    <property type="entry name" value="LysR_subst-bd"/>
</dbReference>
<dbReference type="EMBL" id="JBHSSG010000007">
    <property type="protein sequence ID" value="MFC6178108.1"/>
    <property type="molecule type" value="Genomic_DNA"/>
</dbReference>
<dbReference type="CDD" id="cd05466">
    <property type="entry name" value="PBP2_LTTR_substrate"/>
    <property type="match status" value="1"/>
</dbReference>
<dbReference type="Proteomes" id="UP001596158">
    <property type="component" value="Unassembled WGS sequence"/>
</dbReference>
<accession>A0ABW1RRQ2</accession>
<keyword evidence="3" id="KW-0238">DNA-binding</keyword>
<gene>
    <name evidence="6" type="ORF">ACFQGR_01610</name>
</gene>
<proteinExistence type="inferred from homology"/>
<feature type="domain" description="HTH lysR-type" evidence="5">
    <location>
        <begin position="1"/>
        <end position="58"/>
    </location>
</feature>
<keyword evidence="7" id="KW-1185">Reference proteome</keyword>
<reference evidence="7" key="1">
    <citation type="journal article" date="2019" name="Int. J. Syst. Evol. Microbiol.">
        <title>The Global Catalogue of Microorganisms (GCM) 10K type strain sequencing project: providing services to taxonomists for standard genome sequencing and annotation.</title>
        <authorList>
            <consortium name="The Broad Institute Genomics Platform"/>
            <consortium name="The Broad Institute Genome Sequencing Center for Infectious Disease"/>
            <person name="Wu L."/>
            <person name="Ma J."/>
        </authorList>
    </citation>
    <scope>NUCLEOTIDE SEQUENCE [LARGE SCALE GENOMIC DNA]</scope>
    <source>
        <strain evidence="7">CCM 8924</strain>
    </source>
</reference>
<evidence type="ECO:0000313" key="7">
    <source>
        <dbReference type="Proteomes" id="UP001596158"/>
    </source>
</evidence>
<dbReference type="Gene3D" id="3.40.190.290">
    <property type="match status" value="1"/>
</dbReference>
<dbReference type="PANTHER" id="PTHR30126">
    <property type="entry name" value="HTH-TYPE TRANSCRIPTIONAL REGULATOR"/>
    <property type="match status" value="1"/>
</dbReference>
<organism evidence="6 7">
    <name type="scientific">Weissella sagaensis</name>
    <dbReference type="NCBI Taxonomy" id="2559928"/>
    <lineage>
        <taxon>Bacteria</taxon>
        <taxon>Bacillati</taxon>
        <taxon>Bacillota</taxon>
        <taxon>Bacilli</taxon>
        <taxon>Lactobacillales</taxon>
        <taxon>Lactobacillaceae</taxon>
        <taxon>Weissella</taxon>
    </lineage>
</organism>
<dbReference type="InterPro" id="IPR036388">
    <property type="entry name" value="WH-like_DNA-bd_sf"/>
</dbReference>
<dbReference type="RefSeq" id="WP_137600715.1">
    <property type="nucleotide sequence ID" value="NZ_BJDT01000005.1"/>
</dbReference>